<keyword evidence="2" id="KW-1185">Reference proteome</keyword>
<dbReference type="EMBL" id="CM044704">
    <property type="protein sequence ID" value="KAI5666038.1"/>
    <property type="molecule type" value="Genomic_DNA"/>
</dbReference>
<sequence length="450" mass="48751">MGQGLSCGTSDEHGLFSAVQFGDLETVEVVLKRDPSLLQHASAYDRNSPLHIAAANGQIEVLSMLLNRSANPDLLNRHKQTPLMLAAMHGKIACVEILIEAGANILMFDSLNGRTCLHYAAYYGHSDCLKAILSSARTSPIAVSWGYARFVNIRDGKGATPLHLASRQRRPECVHTLLDNGALVCASTGAYGFPGSTPLHLAARGGSLDCIRELLAWGADRLQRDASGRIPYSVALRHNHGTCAALLNPSSAEPLVWPSPLKFISELNQEAKVLLEHALMEANREREKNILKGTSYTLPSPPHSDTGTDDNMSETSDTELCGICFDQVCTIEVQNCGHQMCAHCTLALCCHNKPNPMTALPTVPVCPFCRSNIVQLVVAEVKTEHGNAEQEQDVNSPKLRKPRRSWNLSEGSSSFKGLSAVSTIGKMVGRGSGRIALENEWIDKPLSIES</sequence>
<comment type="caution">
    <text evidence="1">The sequence shown here is derived from an EMBL/GenBank/DDBJ whole genome shotgun (WGS) entry which is preliminary data.</text>
</comment>
<organism evidence="1 2">
    <name type="scientific">Catharanthus roseus</name>
    <name type="common">Madagascar periwinkle</name>
    <name type="synonym">Vinca rosea</name>
    <dbReference type="NCBI Taxonomy" id="4058"/>
    <lineage>
        <taxon>Eukaryota</taxon>
        <taxon>Viridiplantae</taxon>
        <taxon>Streptophyta</taxon>
        <taxon>Embryophyta</taxon>
        <taxon>Tracheophyta</taxon>
        <taxon>Spermatophyta</taxon>
        <taxon>Magnoliopsida</taxon>
        <taxon>eudicotyledons</taxon>
        <taxon>Gunneridae</taxon>
        <taxon>Pentapetalae</taxon>
        <taxon>asterids</taxon>
        <taxon>lamiids</taxon>
        <taxon>Gentianales</taxon>
        <taxon>Apocynaceae</taxon>
        <taxon>Rauvolfioideae</taxon>
        <taxon>Vinceae</taxon>
        <taxon>Catharanthinae</taxon>
        <taxon>Catharanthus</taxon>
    </lineage>
</organism>
<reference evidence="2" key="1">
    <citation type="journal article" date="2023" name="Nat. Plants">
        <title>Single-cell RNA sequencing provides a high-resolution roadmap for understanding the multicellular compartmentation of specialized metabolism.</title>
        <authorList>
            <person name="Sun S."/>
            <person name="Shen X."/>
            <person name="Li Y."/>
            <person name="Li Y."/>
            <person name="Wang S."/>
            <person name="Li R."/>
            <person name="Zhang H."/>
            <person name="Shen G."/>
            <person name="Guo B."/>
            <person name="Wei J."/>
            <person name="Xu J."/>
            <person name="St-Pierre B."/>
            <person name="Chen S."/>
            <person name="Sun C."/>
        </authorList>
    </citation>
    <scope>NUCLEOTIDE SEQUENCE [LARGE SCALE GENOMIC DNA]</scope>
</reference>
<protein>
    <submittedName>
        <fullName evidence="1">Uncharacterized protein</fullName>
    </submittedName>
</protein>
<name>A0ACC0B159_CATRO</name>
<proteinExistence type="predicted"/>
<accession>A0ACC0B159</accession>
<evidence type="ECO:0000313" key="2">
    <source>
        <dbReference type="Proteomes" id="UP001060085"/>
    </source>
</evidence>
<evidence type="ECO:0000313" key="1">
    <source>
        <dbReference type="EMBL" id="KAI5666038.1"/>
    </source>
</evidence>
<dbReference type="Proteomes" id="UP001060085">
    <property type="component" value="Linkage Group LG04"/>
</dbReference>
<gene>
    <name evidence="1" type="ORF">M9H77_15891</name>
</gene>